<protein>
    <submittedName>
        <fullName evidence="3">Uncharacterized protein</fullName>
    </submittedName>
</protein>
<sequence length="180" mass="19436">MNTNLFNLKEKVVIVTGSGRGLGKCMAKGLAEFGAKVVVGDCNIEQAQQTAEEINTTGTAAATYVDISVRQSCIDLIKFTVKEFGRVDVLVQLTRVMAVEWASKNIRVNAIAPGYFENIMSGANVEHTQPEKQQQIVTFTPMARRGKPEELIGPVVFLASDASSYLTGTVLFVDGGYTAI</sequence>
<dbReference type="Pfam" id="PF13561">
    <property type="entry name" value="adh_short_C2"/>
    <property type="match status" value="1"/>
</dbReference>
<evidence type="ECO:0000256" key="2">
    <source>
        <dbReference type="ARBA" id="ARBA00023002"/>
    </source>
</evidence>
<accession>A0A856MJP0</accession>
<organism evidence="3 4">
    <name type="scientific">Brasilonema sennae CENA114</name>
    <dbReference type="NCBI Taxonomy" id="415709"/>
    <lineage>
        <taxon>Bacteria</taxon>
        <taxon>Bacillati</taxon>
        <taxon>Cyanobacteriota</taxon>
        <taxon>Cyanophyceae</taxon>
        <taxon>Nostocales</taxon>
        <taxon>Scytonemataceae</taxon>
        <taxon>Brasilonema</taxon>
        <taxon>Bromeliae group (in: Brasilonema)</taxon>
    </lineage>
</organism>
<reference evidence="3 4" key="1">
    <citation type="submission" date="2018-06" db="EMBL/GenBank/DDBJ databases">
        <title>Comparative genomics of Brasilonema spp. strains.</title>
        <authorList>
            <person name="Alvarenga D.O."/>
            <person name="Fiore M.F."/>
            <person name="Varani A.M."/>
        </authorList>
    </citation>
    <scope>NUCLEOTIDE SEQUENCE [LARGE SCALE GENOMIC DNA]</scope>
    <source>
        <strain evidence="3 4">CENA114</strain>
    </source>
</reference>
<evidence type="ECO:0000313" key="3">
    <source>
        <dbReference type="EMBL" id="QDL10762.1"/>
    </source>
</evidence>
<dbReference type="Proteomes" id="UP000503129">
    <property type="component" value="Chromosome"/>
</dbReference>
<dbReference type="PANTHER" id="PTHR42760">
    <property type="entry name" value="SHORT-CHAIN DEHYDROGENASES/REDUCTASES FAMILY MEMBER"/>
    <property type="match status" value="1"/>
</dbReference>
<gene>
    <name evidence="3" type="ORF">DP114_25210</name>
</gene>
<keyword evidence="4" id="KW-1185">Reference proteome</keyword>
<evidence type="ECO:0000313" key="4">
    <source>
        <dbReference type="Proteomes" id="UP000503129"/>
    </source>
</evidence>
<dbReference type="InterPro" id="IPR002347">
    <property type="entry name" value="SDR_fam"/>
</dbReference>
<dbReference type="RefSeq" id="WP_171977394.1">
    <property type="nucleotide sequence ID" value="NZ_CAWOXK010000001.1"/>
</dbReference>
<dbReference type="PANTHER" id="PTHR42760:SF115">
    <property type="entry name" value="3-OXOACYL-[ACYL-CARRIER-PROTEIN] REDUCTASE FABG"/>
    <property type="match status" value="1"/>
</dbReference>
<evidence type="ECO:0000256" key="1">
    <source>
        <dbReference type="ARBA" id="ARBA00006484"/>
    </source>
</evidence>
<dbReference type="SUPFAM" id="SSF51735">
    <property type="entry name" value="NAD(P)-binding Rossmann-fold domains"/>
    <property type="match status" value="1"/>
</dbReference>
<dbReference type="PRINTS" id="PR00081">
    <property type="entry name" value="GDHRDH"/>
</dbReference>
<proteinExistence type="inferred from homology"/>
<keyword evidence="2" id="KW-0560">Oxidoreductase</keyword>
<name>A0A856MJP0_9CYAN</name>
<comment type="similarity">
    <text evidence="1">Belongs to the short-chain dehydrogenases/reductases (SDR) family.</text>
</comment>
<dbReference type="GO" id="GO:0016616">
    <property type="term" value="F:oxidoreductase activity, acting on the CH-OH group of donors, NAD or NADP as acceptor"/>
    <property type="evidence" value="ECO:0007669"/>
    <property type="project" value="TreeGrafter"/>
</dbReference>
<dbReference type="KEGG" id="bsen:DP114_25210"/>
<dbReference type="EMBL" id="CP030118">
    <property type="protein sequence ID" value="QDL10762.1"/>
    <property type="molecule type" value="Genomic_DNA"/>
</dbReference>
<dbReference type="Gene3D" id="3.40.50.720">
    <property type="entry name" value="NAD(P)-binding Rossmann-like Domain"/>
    <property type="match status" value="2"/>
</dbReference>
<dbReference type="AlphaFoldDB" id="A0A856MJP0"/>
<dbReference type="InterPro" id="IPR036291">
    <property type="entry name" value="NAD(P)-bd_dom_sf"/>
</dbReference>